<dbReference type="InterPro" id="IPR039537">
    <property type="entry name" value="Retrotran_Ty1/copia-like"/>
</dbReference>
<keyword evidence="4" id="KW-0378">Hydrolase</keyword>
<dbReference type="OrthoDB" id="413361at2759"/>
<dbReference type="InterPro" id="IPR036397">
    <property type="entry name" value="RNaseH_sf"/>
</dbReference>
<dbReference type="GO" id="GO:0015074">
    <property type="term" value="P:DNA integration"/>
    <property type="evidence" value="ECO:0007669"/>
    <property type="project" value="UniProtKB-KW"/>
</dbReference>
<dbReference type="GO" id="GO:0004519">
    <property type="term" value="F:endonuclease activity"/>
    <property type="evidence" value="ECO:0007669"/>
    <property type="project" value="UniProtKB-KW"/>
</dbReference>
<comment type="caution">
    <text evidence="14">The sequence shown here is derived from an EMBL/GenBank/DDBJ whole genome shotgun (WGS) entry which is preliminary data.</text>
</comment>
<keyword evidence="8" id="KW-0239">DNA-directed DNA polymerase</keyword>
<keyword evidence="3" id="KW-0255">Endonuclease</keyword>
<dbReference type="PROSITE" id="PS50994">
    <property type="entry name" value="INTEGRASE"/>
    <property type="match status" value="1"/>
</dbReference>
<keyword evidence="15" id="KW-1185">Reference proteome</keyword>
<dbReference type="EMBL" id="BGZK01006824">
    <property type="protein sequence ID" value="GBP00873.1"/>
    <property type="molecule type" value="Genomic_DNA"/>
</dbReference>
<sequence length="658" mass="75146">MENNEEMTRYLNKFEEIVEKLSDIGIQLQEELIVIILLSSLPKFYESFIIAVETRDSLPSLNALKVKLLEESERRRGDDQEAVDGVSQQAYGLKENKKFSKFSRANKAGRCFSCGRKGHYARDCRVNKPELQGNFISINKAVENGYVATFDSEGAKIKGSDGFVYLKAKRENNLFVVCLNSAQRVLGAGSNDMLWHYRYGHLNFGALKEINETGLVHGMQISNKVMKNSCKTCMLSKIHVSPFPKSSANRSENILDLIHSDVCGPINHPSIAGSKYFVTFIDDKSRMVSIYFMKSKNQVFGKFKIYKQQVERQMGRKIKMLRSDNGREYNNKAFDLYLQEHGIVRQLTVAYTPQQNGIAERANRTLVEMSRAMLIHANLGKHLWAEAVSTAVYLRNRSPTKALLGKTPFEVWYGYKPKVGHLRVFGSYAVALDKTQKQKFDAKGQKYVMVGYSQAAKAYRLYDETTRKIIERRDVRFDEHWFDDGNRNPRNEVKEDDSFLVILGHSNEERQQTIHQQVTDQEEEDEEGFGTADEGVSNEISNEYENSANEDPQEDIAVQNDDVNIPARGRGRPRIIRDGKRGRPKKQFNMISGLSGKNELTPENIEEAMSGGNSAEWKKEYISMSNAAREAIYLKRMLLNLVVLKIFLLGYMRTIKVL</sequence>
<dbReference type="InterPro" id="IPR036875">
    <property type="entry name" value="Znf_CCHC_sf"/>
</dbReference>
<keyword evidence="1" id="KW-0540">Nuclease</keyword>
<feature type="region of interest" description="Disordered" evidence="11">
    <location>
        <begin position="511"/>
        <end position="536"/>
    </location>
</feature>
<keyword evidence="6" id="KW-0229">DNA integration</keyword>
<dbReference type="PANTHER" id="PTHR42648:SF11">
    <property type="entry name" value="TRANSPOSON TY4-P GAG-POL POLYPROTEIN"/>
    <property type="match status" value="1"/>
</dbReference>
<dbReference type="GO" id="GO:0016787">
    <property type="term" value="F:hydrolase activity"/>
    <property type="evidence" value="ECO:0007669"/>
    <property type="project" value="UniProtKB-KW"/>
</dbReference>
<keyword evidence="7" id="KW-0695">RNA-directed DNA polymerase</keyword>
<dbReference type="GO" id="GO:0003676">
    <property type="term" value="F:nucleic acid binding"/>
    <property type="evidence" value="ECO:0007669"/>
    <property type="project" value="InterPro"/>
</dbReference>
<evidence type="ECO:0000256" key="4">
    <source>
        <dbReference type="ARBA" id="ARBA00022801"/>
    </source>
</evidence>
<evidence type="ECO:0000259" key="13">
    <source>
        <dbReference type="PROSITE" id="PS50994"/>
    </source>
</evidence>
<dbReference type="Gene3D" id="4.10.60.10">
    <property type="entry name" value="Zinc finger, CCHC-type"/>
    <property type="match status" value="1"/>
</dbReference>
<dbReference type="GO" id="GO:0003887">
    <property type="term" value="F:DNA-directed DNA polymerase activity"/>
    <property type="evidence" value="ECO:0007669"/>
    <property type="project" value="UniProtKB-KW"/>
</dbReference>
<dbReference type="Pfam" id="PF14223">
    <property type="entry name" value="Retrotran_gag_2"/>
    <property type="match status" value="1"/>
</dbReference>
<dbReference type="SMART" id="SM00343">
    <property type="entry name" value="ZnF_C2HC"/>
    <property type="match status" value="1"/>
</dbReference>
<dbReference type="InterPro" id="IPR001584">
    <property type="entry name" value="Integrase_cat-core"/>
</dbReference>
<keyword evidence="8" id="KW-0548">Nucleotidyltransferase</keyword>
<dbReference type="Pfam" id="PF25597">
    <property type="entry name" value="SH3_retrovirus"/>
    <property type="match status" value="1"/>
</dbReference>
<evidence type="ECO:0000256" key="8">
    <source>
        <dbReference type="ARBA" id="ARBA00022932"/>
    </source>
</evidence>
<keyword evidence="10" id="KW-0863">Zinc-finger</keyword>
<dbReference type="GO" id="GO:0003964">
    <property type="term" value="F:RNA-directed DNA polymerase activity"/>
    <property type="evidence" value="ECO:0007669"/>
    <property type="project" value="UniProtKB-KW"/>
</dbReference>
<feature type="domain" description="CCHC-type" evidence="12">
    <location>
        <begin position="110"/>
        <end position="125"/>
    </location>
</feature>
<organism evidence="14 15">
    <name type="scientific">Eumeta variegata</name>
    <name type="common">Bagworm moth</name>
    <name type="synonym">Eumeta japonica</name>
    <dbReference type="NCBI Taxonomy" id="151549"/>
    <lineage>
        <taxon>Eukaryota</taxon>
        <taxon>Metazoa</taxon>
        <taxon>Ecdysozoa</taxon>
        <taxon>Arthropoda</taxon>
        <taxon>Hexapoda</taxon>
        <taxon>Insecta</taxon>
        <taxon>Pterygota</taxon>
        <taxon>Neoptera</taxon>
        <taxon>Endopterygota</taxon>
        <taxon>Lepidoptera</taxon>
        <taxon>Glossata</taxon>
        <taxon>Ditrysia</taxon>
        <taxon>Tineoidea</taxon>
        <taxon>Psychidae</taxon>
        <taxon>Oiketicinae</taxon>
        <taxon>Eumeta</taxon>
    </lineage>
</organism>
<proteinExistence type="predicted"/>
<evidence type="ECO:0000256" key="11">
    <source>
        <dbReference type="SAM" id="MobiDB-lite"/>
    </source>
</evidence>
<dbReference type="STRING" id="151549.A0A4C1SFC4"/>
<keyword evidence="2" id="KW-0479">Metal-binding</keyword>
<keyword evidence="9" id="KW-0233">DNA recombination</keyword>
<dbReference type="Gene3D" id="3.30.420.10">
    <property type="entry name" value="Ribonuclease H-like superfamily/Ribonuclease H"/>
    <property type="match status" value="1"/>
</dbReference>
<evidence type="ECO:0000256" key="10">
    <source>
        <dbReference type="PROSITE-ProRule" id="PRU00047"/>
    </source>
</evidence>
<dbReference type="Pfam" id="PF00098">
    <property type="entry name" value="zf-CCHC"/>
    <property type="match status" value="1"/>
</dbReference>
<evidence type="ECO:0000256" key="2">
    <source>
        <dbReference type="ARBA" id="ARBA00022723"/>
    </source>
</evidence>
<evidence type="ECO:0000256" key="9">
    <source>
        <dbReference type="ARBA" id="ARBA00023172"/>
    </source>
</evidence>
<dbReference type="GO" id="GO:0006310">
    <property type="term" value="P:DNA recombination"/>
    <property type="evidence" value="ECO:0007669"/>
    <property type="project" value="UniProtKB-KW"/>
</dbReference>
<dbReference type="AlphaFoldDB" id="A0A4C1SFC4"/>
<evidence type="ECO:0000259" key="12">
    <source>
        <dbReference type="PROSITE" id="PS50158"/>
    </source>
</evidence>
<dbReference type="SUPFAM" id="SSF53098">
    <property type="entry name" value="Ribonuclease H-like"/>
    <property type="match status" value="1"/>
</dbReference>
<feature type="domain" description="Integrase catalytic" evidence="13">
    <location>
        <begin position="240"/>
        <end position="416"/>
    </location>
</feature>
<keyword evidence="5" id="KW-0460">Magnesium</keyword>
<reference evidence="14 15" key="1">
    <citation type="journal article" date="2019" name="Commun. Biol.">
        <title>The bagworm genome reveals a unique fibroin gene that provides high tensile strength.</title>
        <authorList>
            <person name="Kono N."/>
            <person name="Nakamura H."/>
            <person name="Ohtoshi R."/>
            <person name="Tomita M."/>
            <person name="Numata K."/>
            <person name="Arakawa K."/>
        </authorList>
    </citation>
    <scope>NUCLEOTIDE SEQUENCE [LARGE SCALE GENOMIC DNA]</scope>
</reference>
<dbReference type="PROSITE" id="PS50158">
    <property type="entry name" value="ZF_CCHC"/>
    <property type="match status" value="1"/>
</dbReference>
<evidence type="ECO:0000256" key="6">
    <source>
        <dbReference type="ARBA" id="ARBA00022908"/>
    </source>
</evidence>
<dbReference type="InterPro" id="IPR025724">
    <property type="entry name" value="GAG-pre-integrase_dom"/>
</dbReference>
<protein>
    <submittedName>
        <fullName evidence="14">Retrovirus-related Pol polyprotein from transposon TNT 1-94</fullName>
    </submittedName>
</protein>
<evidence type="ECO:0000256" key="3">
    <source>
        <dbReference type="ARBA" id="ARBA00022759"/>
    </source>
</evidence>
<evidence type="ECO:0000256" key="7">
    <source>
        <dbReference type="ARBA" id="ARBA00022918"/>
    </source>
</evidence>
<evidence type="ECO:0000256" key="5">
    <source>
        <dbReference type="ARBA" id="ARBA00022842"/>
    </source>
</evidence>
<dbReference type="PANTHER" id="PTHR42648">
    <property type="entry name" value="TRANSPOSASE, PUTATIVE-RELATED"/>
    <property type="match status" value="1"/>
</dbReference>
<dbReference type="InterPro" id="IPR012337">
    <property type="entry name" value="RNaseH-like_sf"/>
</dbReference>
<dbReference type="Pfam" id="PF00665">
    <property type="entry name" value="rve"/>
    <property type="match status" value="1"/>
</dbReference>
<dbReference type="GO" id="GO:0008270">
    <property type="term" value="F:zinc ion binding"/>
    <property type="evidence" value="ECO:0007669"/>
    <property type="project" value="UniProtKB-KW"/>
</dbReference>
<accession>A0A4C1SFC4</accession>
<keyword evidence="10" id="KW-0862">Zinc</keyword>
<dbReference type="InterPro" id="IPR057670">
    <property type="entry name" value="SH3_retrovirus"/>
</dbReference>
<dbReference type="Proteomes" id="UP000299102">
    <property type="component" value="Unassembled WGS sequence"/>
</dbReference>
<evidence type="ECO:0000313" key="14">
    <source>
        <dbReference type="EMBL" id="GBP00873.1"/>
    </source>
</evidence>
<dbReference type="Pfam" id="PF13976">
    <property type="entry name" value="gag_pre-integrs"/>
    <property type="match status" value="1"/>
</dbReference>
<dbReference type="InterPro" id="IPR001878">
    <property type="entry name" value="Znf_CCHC"/>
</dbReference>
<keyword evidence="8" id="KW-0808">Transferase</keyword>
<name>A0A4C1SFC4_EUMVA</name>
<evidence type="ECO:0000313" key="15">
    <source>
        <dbReference type="Proteomes" id="UP000299102"/>
    </source>
</evidence>
<gene>
    <name evidence="14" type="ORF">EVAR_72034_1</name>
</gene>
<evidence type="ECO:0000256" key="1">
    <source>
        <dbReference type="ARBA" id="ARBA00022722"/>
    </source>
</evidence>
<dbReference type="SUPFAM" id="SSF57756">
    <property type="entry name" value="Retrovirus zinc finger-like domains"/>
    <property type="match status" value="1"/>
</dbReference>